<dbReference type="PROSITE" id="PS51975">
    <property type="entry name" value="RNASE_H_2"/>
    <property type="match status" value="1"/>
</dbReference>
<evidence type="ECO:0000256" key="16">
    <source>
        <dbReference type="SAM" id="MobiDB-lite"/>
    </source>
</evidence>
<feature type="region of interest" description="Disordered" evidence="16">
    <location>
        <begin position="65"/>
        <end position="91"/>
    </location>
</feature>
<dbReference type="InterPro" id="IPR024568">
    <property type="entry name" value="RNase_HIII_N"/>
</dbReference>
<dbReference type="NCBIfam" id="TIGR00716">
    <property type="entry name" value="rnhC"/>
    <property type="match status" value="1"/>
</dbReference>
<dbReference type="GO" id="GO:0006298">
    <property type="term" value="P:mismatch repair"/>
    <property type="evidence" value="ECO:0007669"/>
    <property type="project" value="TreeGrafter"/>
</dbReference>
<dbReference type="RefSeq" id="WP_067557173.1">
    <property type="nucleotide sequence ID" value="NZ_CAMTBT010000039.1"/>
</dbReference>
<dbReference type="Pfam" id="PF01351">
    <property type="entry name" value="RNase_HII"/>
    <property type="match status" value="1"/>
</dbReference>
<dbReference type="HAMAP" id="MF_00053">
    <property type="entry name" value="RNase_HIII"/>
    <property type="match status" value="1"/>
</dbReference>
<proteinExistence type="inferred from homology"/>
<feature type="binding site" evidence="14 15">
    <location>
        <position position="198"/>
    </location>
    <ligand>
        <name>a divalent metal cation</name>
        <dbReference type="ChEBI" id="CHEBI:60240"/>
    </ligand>
</feature>
<evidence type="ECO:0000256" key="5">
    <source>
        <dbReference type="ARBA" id="ARBA00008378"/>
    </source>
</evidence>
<evidence type="ECO:0000256" key="15">
    <source>
        <dbReference type="PROSITE-ProRule" id="PRU01319"/>
    </source>
</evidence>
<evidence type="ECO:0000256" key="12">
    <source>
        <dbReference type="ARBA" id="ARBA00022801"/>
    </source>
</evidence>
<dbReference type="KEGG" id="fro:AALO17_14600"/>
<keyword evidence="12 14" id="KW-0378">Hydrolase</keyword>
<dbReference type="PANTHER" id="PTHR10954:SF23">
    <property type="entry name" value="RIBONUCLEASE"/>
    <property type="match status" value="1"/>
</dbReference>
<accession>A0A140DVB7</accession>
<dbReference type="InterPro" id="IPR012295">
    <property type="entry name" value="TBP_dom_sf"/>
</dbReference>
<dbReference type="GO" id="GO:0000287">
    <property type="term" value="F:magnesium ion binding"/>
    <property type="evidence" value="ECO:0007669"/>
    <property type="project" value="UniProtKB-UniRule"/>
</dbReference>
<dbReference type="GO" id="GO:0003723">
    <property type="term" value="F:RNA binding"/>
    <property type="evidence" value="ECO:0007669"/>
    <property type="project" value="UniProtKB-UniRule"/>
</dbReference>
<comment type="similarity">
    <text evidence="5 14">Belongs to the RNase HII family. RnhC subfamily.</text>
</comment>
<keyword evidence="10 14" id="KW-0479">Metal-binding</keyword>
<keyword evidence="13 14" id="KW-0460">Magnesium</keyword>
<keyword evidence="19" id="KW-1185">Reference proteome</keyword>
<gene>
    <name evidence="14" type="primary">rnhC</name>
    <name evidence="18" type="ORF">AALO17_14600</name>
</gene>
<evidence type="ECO:0000259" key="17">
    <source>
        <dbReference type="PROSITE" id="PS51975"/>
    </source>
</evidence>
<feature type="binding site" evidence="14 15">
    <location>
        <position position="96"/>
    </location>
    <ligand>
        <name>a divalent metal cation</name>
        <dbReference type="ChEBI" id="CHEBI:60240"/>
    </ligand>
</feature>
<dbReference type="CDD" id="cd06590">
    <property type="entry name" value="RNase_HII_bacteria_HIII_like"/>
    <property type="match status" value="1"/>
</dbReference>
<protein>
    <recommendedName>
        <fullName evidence="7 14">Ribonuclease HIII</fullName>
        <shortName evidence="14">RNase HIII</shortName>
        <ecNumber evidence="6 14">3.1.26.4</ecNumber>
    </recommendedName>
</protein>
<dbReference type="EMBL" id="CP011391">
    <property type="protein sequence ID" value="AMK54594.1"/>
    <property type="molecule type" value="Genomic_DNA"/>
</dbReference>
<dbReference type="GO" id="GO:0004523">
    <property type="term" value="F:RNA-DNA hybrid ribonuclease activity"/>
    <property type="evidence" value="ECO:0007669"/>
    <property type="project" value="UniProtKB-UniRule"/>
</dbReference>
<sequence>MSTLVKQCDRAQIESLYTRMKPLSVRESHPSYTHWQLKLKDMTVTAYTSGKVVFQGADLEWLQEEPAEQDSQTGRNAGSAPAAAGSSMFPQAGSDEVGTGDYFGPVTVAACYVSEETAPVLQKMDITDSKKMTDAAIRKAGPIIRDLCPHSLMVVPPAKYNEVHEHHNIVDMKAKLHDQTWKHLAGRVRVMPELSVVDQFVQEKSYYKYAGTKAYRPLKFETKAESRYLAVAAASVLAREAFLKYWDKMEEDWDMSFHKGAGPAVDRCGREFLARYGRQKLGEVAKLHFRNTEKISH</sequence>
<feature type="compositionally biased region" description="Low complexity" evidence="16">
    <location>
        <begin position="77"/>
        <end position="87"/>
    </location>
</feature>
<dbReference type="Gene3D" id="3.30.310.10">
    <property type="entry name" value="TATA-Binding Protein"/>
    <property type="match status" value="1"/>
</dbReference>
<evidence type="ECO:0000256" key="8">
    <source>
        <dbReference type="ARBA" id="ARBA00022490"/>
    </source>
</evidence>
<dbReference type="STRING" id="1702221.AALO17_14600"/>
<dbReference type="Gene3D" id="3.30.420.10">
    <property type="entry name" value="Ribonuclease H-like superfamily/Ribonuclease H"/>
    <property type="match status" value="1"/>
</dbReference>
<name>A0A140DVB7_9FIRM</name>
<reference evidence="18 19" key="1">
    <citation type="journal article" date="2016" name="Gut Pathog.">
        <title>Whole genome sequencing of "Faecalibaculum rodentium" ALO17, isolated from C57BL/6J laboratory mouse feces.</title>
        <authorList>
            <person name="Lim S."/>
            <person name="Chang D.H."/>
            <person name="Ahn S."/>
            <person name="Kim B.C."/>
        </authorList>
    </citation>
    <scope>NUCLEOTIDE SEQUENCE [LARGE SCALE GENOMIC DNA]</scope>
    <source>
        <strain evidence="18 19">Alo17</strain>
    </source>
</reference>
<comment type="cofactor">
    <cofactor evidence="14 15">
        <name>Mn(2+)</name>
        <dbReference type="ChEBI" id="CHEBI:29035"/>
    </cofactor>
    <cofactor evidence="14 15">
        <name>Mg(2+)</name>
        <dbReference type="ChEBI" id="CHEBI:18420"/>
    </cofactor>
    <text evidence="14 15">Manganese or magnesium. Binds 1 divalent metal ion per monomer in the absence of substrate. May bind a second metal ion after substrate binding.</text>
</comment>
<dbReference type="GeneID" id="78478156"/>
<dbReference type="InterPro" id="IPR012337">
    <property type="entry name" value="RNaseH-like_sf"/>
</dbReference>
<dbReference type="InterPro" id="IPR001352">
    <property type="entry name" value="RNase_HII/HIII"/>
</dbReference>
<keyword evidence="11 14" id="KW-0255">Endonuclease</keyword>
<comment type="function">
    <text evidence="3 14">Endonuclease that specifically degrades the RNA of RNA-DNA hybrids.</text>
</comment>
<evidence type="ECO:0000256" key="14">
    <source>
        <dbReference type="HAMAP-Rule" id="MF_00053"/>
    </source>
</evidence>
<dbReference type="EC" id="3.1.26.4" evidence="6 14"/>
<feature type="domain" description="RNase H type-2" evidence="17">
    <location>
        <begin position="89"/>
        <end position="297"/>
    </location>
</feature>
<feature type="binding site" evidence="14 15">
    <location>
        <position position="95"/>
    </location>
    <ligand>
        <name>a divalent metal cation</name>
        <dbReference type="ChEBI" id="CHEBI:60240"/>
    </ligand>
</feature>
<evidence type="ECO:0000256" key="1">
    <source>
        <dbReference type="ARBA" id="ARBA00000077"/>
    </source>
</evidence>
<dbReference type="SUPFAM" id="SSF53098">
    <property type="entry name" value="Ribonuclease H-like"/>
    <property type="match status" value="1"/>
</dbReference>
<dbReference type="Pfam" id="PF11858">
    <property type="entry name" value="DUF3378"/>
    <property type="match status" value="1"/>
</dbReference>
<dbReference type="InterPro" id="IPR024567">
    <property type="entry name" value="RNase_HII/HIII_dom"/>
</dbReference>
<dbReference type="GO" id="GO:0032299">
    <property type="term" value="C:ribonuclease H2 complex"/>
    <property type="evidence" value="ECO:0007669"/>
    <property type="project" value="TreeGrafter"/>
</dbReference>
<evidence type="ECO:0000256" key="2">
    <source>
        <dbReference type="ARBA" id="ARBA00001946"/>
    </source>
</evidence>
<evidence type="ECO:0000256" key="9">
    <source>
        <dbReference type="ARBA" id="ARBA00022722"/>
    </source>
</evidence>
<dbReference type="AlphaFoldDB" id="A0A140DVB7"/>
<evidence type="ECO:0000256" key="13">
    <source>
        <dbReference type="ARBA" id="ARBA00022842"/>
    </source>
</evidence>
<dbReference type="PATRIC" id="fig|1702221.3.peg.1411"/>
<evidence type="ECO:0000256" key="6">
    <source>
        <dbReference type="ARBA" id="ARBA00012180"/>
    </source>
</evidence>
<dbReference type="InterPro" id="IPR004641">
    <property type="entry name" value="RNase_HIII"/>
</dbReference>
<evidence type="ECO:0000256" key="10">
    <source>
        <dbReference type="ARBA" id="ARBA00022723"/>
    </source>
</evidence>
<dbReference type="GO" id="GO:0005737">
    <property type="term" value="C:cytoplasm"/>
    <property type="evidence" value="ECO:0007669"/>
    <property type="project" value="UniProtKB-SubCell"/>
</dbReference>
<dbReference type="Proteomes" id="UP000069771">
    <property type="component" value="Chromosome"/>
</dbReference>
<evidence type="ECO:0000256" key="7">
    <source>
        <dbReference type="ARBA" id="ARBA00021407"/>
    </source>
</evidence>
<evidence type="ECO:0000256" key="3">
    <source>
        <dbReference type="ARBA" id="ARBA00004065"/>
    </source>
</evidence>
<keyword evidence="8 14" id="KW-0963">Cytoplasm</keyword>
<evidence type="ECO:0000313" key="18">
    <source>
        <dbReference type="EMBL" id="AMK54594.1"/>
    </source>
</evidence>
<organism evidence="18 19">
    <name type="scientific">Faecalibaculum rodentium</name>
    <dbReference type="NCBI Taxonomy" id="1702221"/>
    <lineage>
        <taxon>Bacteria</taxon>
        <taxon>Bacillati</taxon>
        <taxon>Bacillota</taxon>
        <taxon>Erysipelotrichia</taxon>
        <taxon>Erysipelotrichales</taxon>
        <taxon>Erysipelotrichaceae</taxon>
        <taxon>Faecalibaculum</taxon>
    </lineage>
</organism>
<evidence type="ECO:0000313" key="19">
    <source>
        <dbReference type="Proteomes" id="UP000069771"/>
    </source>
</evidence>
<evidence type="ECO:0000256" key="4">
    <source>
        <dbReference type="ARBA" id="ARBA00004496"/>
    </source>
</evidence>
<dbReference type="PIRSF" id="PIRSF037748">
    <property type="entry name" value="RnhC"/>
    <property type="match status" value="1"/>
</dbReference>
<dbReference type="InterPro" id="IPR036397">
    <property type="entry name" value="RNaseH_sf"/>
</dbReference>
<keyword evidence="9 14" id="KW-0540">Nuclease</keyword>
<comment type="cofactor">
    <cofactor evidence="2">
        <name>Mg(2+)</name>
        <dbReference type="ChEBI" id="CHEBI:18420"/>
    </cofactor>
</comment>
<dbReference type="OrthoDB" id="9777935at2"/>
<comment type="catalytic activity">
    <reaction evidence="1 14 15">
        <text>Endonucleolytic cleavage to 5'-phosphomonoester.</text>
        <dbReference type="EC" id="3.1.26.4"/>
    </reaction>
</comment>
<dbReference type="PANTHER" id="PTHR10954">
    <property type="entry name" value="RIBONUCLEASE H2 SUBUNIT A"/>
    <property type="match status" value="1"/>
</dbReference>
<dbReference type="GO" id="GO:0043137">
    <property type="term" value="P:DNA replication, removal of RNA primer"/>
    <property type="evidence" value="ECO:0007669"/>
    <property type="project" value="TreeGrafter"/>
</dbReference>
<comment type="subcellular location">
    <subcellularLocation>
        <location evidence="4 14">Cytoplasm</location>
    </subcellularLocation>
</comment>
<evidence type="ECO:0000256" key="11">
    <source>
        <dbReference type="ARBA" id="ARBA00022759"/>
    </source>
</evidence>